<sequence>MSDTNGGVRPIVLALRQLSLGGENHRRRMAKALHIGTTELAVMNHLQASERLTPREVGQRLGITTGSTTAVLDRIERAGYVVRTPNPEDRRSLYLSLTPLGQRAMTWVLEQHDAQVAEAVAGHAKADLAEFAELINDVGIALSAPLRDTGKNKPPKPAKT</sequence>
<dbReference type="PROSITE" id="PS50995">
    <property type="entry name" value="HTH_MARR_2"/>
    <property type="match status" value="1"/>
</dbReference>
<evidence type="ECO:0000313" key="3">
    <source>
        <dbReference type="Proteomes" id="UP001056336"/>
    </source>
</evidence>
<dbReference type="PANTHER" id="PTHR33164">
    <property type="entry name" value="TRANSCRIPTIONAL REGULATOR, MARR FAMILY"/>
    <property type="match status" value="1"/>
</dbReference>
<dbReference type="Pfam" id="PF12802">
    <property type="entry name" value="MarR_2"/>
    <property type="match status" value="1"/>
</dbReference>
<dbReference type="RefSeq" id="WP_249772491.1">
    <property type="nucleotide sequence ID" value="NZ_CP097332.1"/>
</dbReference>
<dbReference type="InterPro" id="IPR036390">
    <property type="entry name" value="WH_DNA-bd_sf"/>
</dbReference>
<reference evidence="2" key="2">
    <citation type="submission" date="2022-05" db="EMBL/GenBank/DDBJ databases">
        <authorList>
            <person name="Kim J.-S."/>
            <person name="Lee K."/>
            <person name="Suh M."/>
            <person name="Eom M."/>
            <person name="Kim J.-S."/>
            <person name="Kim D.-S."/>
            <person name="Ko S.-H."/>
            <person name="Shin Y."/>
            <person name="Lee J.-S."/>
        </authorList>
    </citation>
    <scope>NUCLEOTIDE SEQUENCE</scope>
    <source>
        <strain evidence="2">N237</strain>
    </source>
</reference>
<dbReference type="Proteomes" id="UP001056336">
    <property type="component" value="Chromosome"/>
</dbReference>
<name>A0ABY4R0Y1_9ACTN</name>
<dbReference type="PRINTS" id="PR00598">
    <property type="entry name" value="HTHMARR"/>
</dbReference>
<dbReference type="SUPFAM" id="SSF46785">
    <property type="entry name" value="Winged helix' DNA-binding domain"/>
    <property type="match status" value="1"/>
</dbReference>
<gene>
    <name evidence="2" type="ORF">M6D93_01925</name>
</gene>
<dbReference type="SMART" id="SM00347">
    <property type="entry name" value="HTH_MARR"/>
    <property type="match status" value="1"/>
</dbReference>
<evidence type="ECO:0000259" key="1">
    <source>
        <dbReference type="PROSITE" id="PS50995"/>
    </source>
</evidence>
<proteinExistence type="predicted"/>
<accession>A0ABY4R0Y1</accession>
<dbReference type="InterPro" id="IPR036388">
    <property type="entry name" value="WH-like_DNA-bd_sf"/>
</dbReference>
<protein>
    <submittedName>
        <fullName evidence="2">MarR family transcriptional regulator</fullName>
    </submittedName>
</protein>
<evidence type="ECO:0000313" key="2">
    <source>
        <dbReference type="EMBL" id="UQX88771.1"/>
    </source>
</evidence>
<organism evidence="2 3">
    <name type="scientific">Jatrophihabitans telluris</name>
    <dbReference type="NCBI Taxonomy" id="2038343"/>
    <lineage>
        <taxon>Bacteria</taxon>
        <taxon>Bacillati</taxon>
        <taxon>Actinomycetota</taxon>
        <taxon>Actinomycetes</taxon>
        <taxon>Jatrophihabitantales</taxon>
        <taxon>Jatrophihabitantaceae</taxon>
        <taxon>Jatrophihabitans</taxon>
    </lineage>
</organism>
<dbReference type="Gene3D" id="1.10.10.10">
    <property type="entry name" value="Winged helix-like DNA-binding domain superfamily/Winged helix DNA-binding domain"/>
    <property type="match status" value="1"/>
</dbReference>
<feature type="domain" description="HTH marR-type" evidence="1">
    <location>
        <begin position="4"/>
        <end position="140"/>
    </location>
</feature>
<dbReference type="InterPro" id="IPR039422">
    <property type="entry name" value="MarR/SlyA-like"/>
</dbReference>
<dbReference type="InterPro" id="IPR000835">
    <property type="entry name" value="HTH_MarR-typ"/>
</dbReference>
<dbReference type="PANTHER" id="PTHR33164:SF43">
    <property type="entry name" value="HTH-TYPE TRANSCRIPTIONAL REPRESSOR YETL"/>
    <property type="match status" value="1"/>
</dbReference>
<reference evidence="2" key="1">
    <citation type="journal article" date="2018" name="Int. J. Syst. Evol. Microbiol.">
        <title>Jatrophihabitans telluris sp. nov., isolated from sediment soil of lava forest wetlands and the emended description of the genus Jatrophihabitans.</title>
        <authorList>
            <person name="Lee K.C."/>
            <person name="Suh M.K."/>
            <person name="Eom M.K."/>
            <person name="Kim K.K."/>
            <person name="Kim J.S."/>
            <person name="Kim D.S."/>
            <person name="Ko S.H."/>
            <person name="Shin Y.K."/>
            <person name="Lee J.S."/>
        </authorList>
    </citation>
    <scope>NUCLEOTIDE SEQUENCE</scope>
    <source>
        <strain evidence="2">N237</strain>
    </source>
</reference>
<dbReference type="EMBL" id="CP097332">
    <property type="protein sequence ID" value="UQX88771.1"/>
    <property type="molecule type" value="Genomic_DNA"/>
</dbReference>
<keyword evidence="3" id="KW-1185">Reference proteome</keyword>